<dbReference type="GO" id="GO:0015074">
    <property type="term" value="P:DNA integration"/>
    <property type="evidence" value="ECO:0007669"/>
    <property type="project" value="InterPro"/>
</dbReference>
<dbReference type="InterPro" id="IPR036397">
    <property type="entry name" value="RNaseH_sf"/>
</dbReference>
<dbReference type="InterPro" id="IPR012337">
    <property type="entry name" value="RNaseH-like_sf"/>
</dbReference>
<dbReference type="PROSITE" id="PS50994">
    <property type="entry name" value="INTEGRASE"/>
    <property type="match status" value="1"/>
</dbReference>
<dbReference type="Pfam" id="PF00665">
    <property type="entry name" value="rve"/>
    <property type="match status" value="1"/>
</dbReference>
<dbReference type="Gene3D" id="1.10.340.70">
    <property type="match status" value="1"/>
</dbReference>
<dbReference type="Gene3D" id="3.30.420.10">
    <property type="entry name" value="Ribonuclease H-like superfamily/Ribonuclease H"/>
    <property type="match status" value="1"/>
</dbReference>
<proteinExistence type="predicted"/>
<sequence>MREGWPGNRQDILTEVREFWDVREDLTTMNGMIFKGEQVLIPSAIHSDMLRRINEGHLGIKKCKRWARDVIYWLRMSAEIADLISRCSICLTHRNWQKKESLKSHDIPSIPWQKVVSNIFTINGKNYLLVVDYYSRFVELALLNDTRGSTVVTHFKSIFSFHGIPQTLITDNGPNYVISEFKQFTASWEIGHITSSPRYPQSNGLAERMVQTEKSHQQSQRCKPILGPAQLESGTTEKPPISSRTPDGQKTQNETAYSQQTVGPRNNSPLL</sequence>
<dbReference type="InterPro" id="IPR041588">
    <property type="entry name" value="Integrase_H2C2"/>
</dbReference>
<comment type="caution">
    <text evidence="3">The sequence shown here is derived from an EMBL/GenBank/DDBJ whole genome shotgun (WGS) entry which is preliminary data.</text>
</comment>
<dbReference type="FunFam" id="1.10.340.70:FF:000004">
    <property type="entry name" value="Retrovirus-related Pol polyprotein from transposon 297-like Protein"/>
    <property type="match status" value="1"/>
</dbReference>
<dbReference type="Pfam" id="PF17921">
    <property type="entry name" value="Integrase_H2C2"/>
    <property type="match status" value="1"/>
</dbReference>
<dbReference type="PANTHER" id="PTHR37984">
    <property type="entry name" value="PROTEIN CBG26694"/>
    <property type="match status" value="1"/>
</dbReference>
<reference evidence="3 4" key="1">
    <citation type="journal article" date="2021" name="Elife">
        <title>Chloroplast acquisition without the gene transfer in kleptoplastic sea slugs, Plakobranchus ocellatus.</title>
        <authorList>
            <person name="Maeda T."/>
            <person name="Takahashi S."/>
            <person name="Yoshida T."/>
            <person name="Shimamura S."/>
            <person name="Takaki Y."/>
            <person name="Nagai Y."/>
            <person name="Toyoda A."/>
            <person name="Suzuki Y."/>
            <person name="Arimoto A."/>
            <person name="Ishii H."/>
            <person name="Satoh N."/>
            <person name="Nishiyama T."/>
            <person name="Hasebe M."/>
            <person name="Maruyama T."/>
            <person name="Minagawa J."/>
            <person name="Obokata J."/>
            <person name="Shigenobu S."/>
        </authorList>
    </citation>
    <scope>NUCLEOTIDE SEQUENCE [LARGE SCALE GENOMIC DNA]</scope>
</reference>
<keyword evidence="4" id="KW-1185">Reference proteome</keyword>
<dbReference type="InterPro" id="IPR001584">
    <property type="entry name" value="Integrase_cat-core"/>
</dbReference>
<dbReference type="SUPFAM" id="SSF53098">
    <property type="entry name" value="Ribonuclease H-like"/>
    <property type="match status" value="1"/>
</dbReference>
<organism evidence="3 4">
    <name type="scientific">Plakobranchus ocellatus</name>
    <dbReference type="NCBI Taxonomy" id="259542"/>
    <lineage>
        <taxon>Eukaryota</taxon>
        <taxon>Metazoa</taxon>
        <taxon>Spiralia</taxon>
        <taxon>Lophotrochozoa</taxon>
        <taxon>Mollusca</taxon>
        <taxon>Gastropoda</taxon>
        <taxon>Heterobranchia</taxon>
        <taxon>Euthyneura</taxon>
        <taxon>Panpulmonata</taxon>
        <taxon>Sacoglossa</taxon>
        <taxon>Placobranchoidea</taxon>
        <taxon>Plakobranchidae</taxon>
        <taxon>Plakobranchus</taxon>
    </lineage>
</organism>
<dbReference type="PANTHER" id="PTHR37984:SF7">
    <property type="entry name" value="INTEGRASE CATALYTIC DOMAIN-CONTAINING PROTEIN"/>
    <property type="match status" value="1"/>
</dbReference>
<dbReference type="EMBL" id="BLXT01001848">
    <property type="protein sequence ID" value="GFN88402.1"/>
    <property type="molecule type" value="Genomic_DNA"/>
</dbReference>
<dbReference type="Proteomes" id="UP000735302">
    <property type="component" value="Unassembled WGS sequence"/>
</dbReference>
<evidence type="ECO:0000313" key="4">
    <source>
        <dbReference type="Proteomes" id="UP000735302"/>
    </source>
</evidence>
<evidence type="ECO:0000313" key="3">
    <source>
        <dbReference type="EMBL" id="GFN88402.1"/>
    </source>
</evidence>
<gene>
    <name evidence="3" type="ORF">PoB_001490800</name>
</gene>
<dbReference type="AlphaFoldDB" id="A0AAV3Z1L8"/>
<feature type="region of interest" description="Disordered" evidence="1">
    <location>
        <begin position="212"/>
        <end position="271"/>
    </location>
</feature>
<feature type="domain" description="Integrase catalytic" evidence="2">
    <location>
        <begin position="104"/>
        <end position="214"/>
    </location>
</feature>
<name>A0AAV3Z1L8_9GAST</name>
<dbReference type="InterPro" id="IPR050951">
    <property type="entry name" value="Retrovirus_Pol_polyprotein"/>
</dbReference>
<accession>A0AAV3Z1L8</accession>
<protein>
    <submittedName>
        <fullName evidence="3">Pol polyprotein</fullName>
    </submittedName>
</protein>
<dbReference type="GO" id="GO:0003676">
    <property type="term" value="F:nucleic acid binding"/>
    <property type="evidence" value="ECO:0007669"/>
    <property type="project" value="InterPro"/>
</dbReference>
<evidence type="ECO:0000256" key="1">
    <source>
        <dbReference type="SAM" id="MobiDB-lite"/>
    </source>
</evidence>
<evidence type="ECO:0000259" key="2">
    <source>
        <dbReference type="PROSITE" id="PS50994"/>
    </source>
</evidence>
<feature type="compositionally biased region" description="Polar residues" evidence="1">
    <location>
        <begin position="232"/>
        <end position="271"/>
    </location>
</feature>